<dbReference type="OrthoDB" id="5633021at2"/>
<gene>
    <name evidence="2" type="ORF">Lade_1679</name>
    <name evidence="3" type="ORF">NCTC12735_00948</name>
</gene>
<keyword evidence="4" id="KW-1185">Reference proteome</keyword>
<dbReference type="PANTHER" id="PTHR47823:SF9">
    <property type="entry name" value="CHROMOSOME UNDETERMINED SCAFFOLD_10, WHOLE GENOME SHOTGUN SEQUENCE"/>
    <property type="match status" value="1"/>
</dbReference>
<dbReference type="InterPro" id="IPR014710">
    <property type="entry name" value="RmlC-like_jellyroll"/>
</dbReference>
<protein>
    <submittedName>
        <fullName evidence="2">cNMP binding domain-containing protein</fullName>
    </submittedName>
</protein>
<dbReference type="Gene3D" id="2.60.120.10">
    <property type="entry name" value="Jelly Rolls"/>
    <property type="match status" value="2"/>
</dbReference>
<dbReference type="RefSeq" id="WP_058462754.1">
    <property type="nucleotide sequence ID" value="NZ_CAAAHS010000013.1"/>
</dbReference>
<dbReference type="Pfam" id="PF00027">
    <property type="entry name" value="cNMP_binding"/>
    <property type="match status" value="2"/>
</dbReference>
<dbReference type="KEGG" id="ladl:NCTC12735_00948"/>
<geneLocation type="plasmid" evidence="3 5">
    <name>13</name>
</geneLocation>
<sequence>MKNLNHSEIQTDIEYLRKTAISDFLNNSDLEVLFKHNSKVNFNTNEIILHQGKIAVGIYLILQGEVSIQAQIMGEGNTKIGVLKEGAFLGEISFIERGPSTTSAVAASGVSCLWIPHTFFDLLSNYYPSIKYKLLQSLNVQICSRLKQTHDKVVAEIAENKIKNQSFFAKVIHSITQPKPIQVGNIENYAFVREKFFPHLSNQEREILFNHVTFLEAPKNCVLIQEGQKKASCFVVVQGAVQSSIMNSNKIAKLSVIGPGSLFAGIACIDNASEFTITFTTCERAILLHIDENKLVYFQKNYYALWYKLFDLITSSLVALRKSIDKLDVRLHIEKYNR</sequence>
<dbReference type="PATRIC" id="fig|45056.6.peg.1731"/>
<feature type="domain" description="Cyclic nucleotide-binding" evidence="1">
    <location>
        <begin position="21"/>
        <end position="141"/>
    </location>
</feature>
<evidence type="ECO:0000313" key="2">
    <source>
        <dbReference type="EMBL" id="KTC64999.1"/>
    </source>
</evidence>
<dbReference type="PROSITE" id="PS50042">
    <property type="entry name" value="CNMP_BINDING_3"/>
    <property type="match status" value="2"/>
</dbReference>
<name>A0A0W0R1P6_9GAMM</name>
<dbReference type="SMART" id="SM00100">
    <property type="entry name" value="cNMP"/>
    <property type="match status" value="2"/>
</dbReference>
<organism evidence="2 4">
    <name type="scientific">Legionella adelaidensis</name>
    <dbReference type="NCBI Taxonomy" id="45056"/>
    <lineage>
        <taxon>Bacteria</taxon>
        <taxon>Pseudomonadati</taxon>
        <taxon>Pseudomonadota</taxon>
        <taxon>Gammaproteobacteria</taxon>
        <taxon>Legionellales</taxon>
        <taxon>Legionellaceae</taxon>
        <taxon>Legionella</taxon>
    </lineage>
</organism>
<dbReference type="SUPFAM" id="SSF51206">
    <property type="entry name" value="cAMP-binding domain-like"/>
    <property type="match status" value="2"/>
</dbReference>
<accession>A0A0W0R1P6</accession>
<dbReference type="Proteomes" id="UP000281170">
    <property type="component" value="Plasmid 13"/>
</dbReference>
<dbReference type="EMBL" id="LR134422">
    <property type="protein sequence ID" value="VEH85321.1"/>
    <property type="molecule type" value="Genomic_DNA"/>
</dbReference>
<reference evidence="3 5" key="2">
    <citation type="submission" date="2018-12" db="EMBL/GenBank/DDBJ databases">
        <authorList>
            <consortium name="Pathogen Informatics"/>
        </authorList>
    </citation>
    <scope>NUCLEOTIDE SEQUENCE [LARGE SCALE GENOMIC DNA]</scope>
    <source>
        <strain evidence="3 5">NCTC12735</strain>
        <plasmid evidence="5">13</plasmid>
    </source>
</reference>
<feature type="domain" description="Cyclic nucleotide-binding" evidence="1">
    <location>
        <begin position="196"/>
        <end position="295"/>
    </location>
</feature>
<evidence type="ECO:0000259" key="1">
    <source>
        <dbReference type="PROSITE" id="PS50042"/>
    </source>
</evidence>
<evidence type="ECO:0000313" key="5">
    <source>
        <dbReference type="Proteomes" id="UP000281170"/>
    </source>
</evidence>
<proteinExistence type="predicted"/>
<keyword evidence="3" id="KW-0614">Plasmid</keyword>
<dbReference type="InterPro" id="IPR000595">
    <property type="entry name" value="cNMP-bd_dom"/>
</dbReference>
<dbReference type="EMBL" id="LNKA01000011">
    <property type="protein sequence ID" value="KTC64999.1"/>
    <property type="molecule type" value="Genomic_DNA"/>
</dbReference>
<dbReference type="PANTHER" id="PTHR47823">
    <property type="entry name" value="ION_TRANS DOMAIN-CONTAINING PROTEIN"/>
    <property type="match status" value="1"/>
</dbReference>
<dbReference type="STRING" id="45056.Lade_1679"/>
<dbReference type="CDD" id="cd00038">
    <property type="entry name" value="CAP_ED"/>
    <property type="match status" value="2"/>
</dbReference>
<reference evidence="2 4" key="1">
    <citation type="submission" date="2015-11" db="EMBL/GenBank/DDBJ databases">
        <title>Identification of large and diverse effector repertoires of 38 Legionella species.</title>
        <authorList>
            <person name="Burstein D."/>
            <person name="Amaro F."/>
            <person name="Zusman T."/>
            <person name="Lifshitz Z."/>
            <person name="Cohen O."/>
            <person name="Gilbert J.A."/>
            <person name="Pupko T."/>
            <person name="Shuman H.A."/>
            <person name="Segal G."/>
        </authorList>
    </citation>
    <scope>NUCLEOTIDE SEQUENCE [LARGE SCALE GENOMIC DNA]</scope>
    <source>
        <strain evidence="2 4">1762-AUS-E</strain>
    </source>
</reference>
<dbReference type="Proteomes" id="UP000054859">
    <property type="component" value="Unassembled WGS sequence"/>
</dbReference>
<dbReference type="InterPro" id="IPR018490">
    <property type="entry name" value="cNMP-bd_dom_sf"/>
</dbReference>
<evidence type="ECO:0000313" key="3">
    <source>
        <dbReference type="EMBL" id="VEH85321.1"/>
    </source>
</evidence>
<evidence type="ECO:0000313" key="4">
    <source>
        <dbReference type="Proteomes" id="UP000054859"/>
    </source>
</evidence>
<dbReference type="AlphaFoldDB" id="A0A0W0R1P6"/>